<dbReference type="EMBL" id="CP004387">
    <property type="protein sequence ID" value="AJD46664.1"/>
    <property type="molecule type" value="Genomic_DNA"/>
</dbReference>
<keyword evidence="3" id="KW-1185">Reference proteome</keyword>
<dbReference type="AlphaFoldDB" id="A0A0B4XF57"/>
<dbReference type="Proteomes" id="UP000006764">
    <property type="component" value="Chromosome"/>
</dbReference>
<proteinExistence type="predicted"/>
<dbReference type="STRING" id="391936.S7S_01200"/>
<reference evidence="2 3" key="1">
    <citation type="journal article" date="2012" name="J. Bacteriol.">
        <title>Genome sequence of an alkane-degrading bacterium, Alcanivorax pacificus type strain W11-5, isolated from deep sea sediment.</title>
        <authorList>
            <person name="Lai Q."/>
            <person name="Shao Z."/>
        </authorList>
    </citation>
    <scope>NUCLEOTIDE SEQUENCE [LARGE SCALE GENOMIC DNA]</scope>
    <source>
        <strain evidence="2 3">W11-5</strain>
    </source>
</reference>
<gene>
    <name evidence="2" type="ORF">S7S_01200</name>
</gene>
<dbReference type="PANTHER" id="PTHR21198">
    <property type="entry name" value="GLUTAMATE RACEMASE"/>
    <property type="match status" value="1"/>
</dbReference>
<dbReference type="Pfam" id="PF01177">
    <property type="entry name" value="Asp_Glu_race"/>
    <property type="match status" value="1"/>
</dbReference>
<dbReference type="SUPFAM" id="SSF53681">
    <property type="entry name" value="Aspartate/glutamate racemase"/>
    <property type="match status" value="1"/>
</dbReference>
<dbReference type="PROSITE" id="PS00924">
    <property type="entry name" value="ASP_GLU_RACEMASE_2"/>
    <property type="match status" value="1"/>
</dbReference>
<dbReference type="KEGG" id="apac:S7S_01200"/>
<organism evidence="2 3">
    <name type="scientific">Isoalcanivorax pacificus W11-5</name>
    <dbReference type="NCBI Taxonomy" id="391936"/>
    <lineage>
        <taxon>Bacteria</taxon>
        <taxon>Pseudomonadati</taxon>
        <taxon>Pseudomonadota</taxon>
        <taxon>Gammaproteobacteria</taxon>
        <taxon>Oceanospirillales</taxon>
        <taxon>Alcanivoracaceae</taxon>
        <taxon>Isoalcanivorax</taxon>
    </lineage>
</organism>
<dbReference type="InterPro" id="IPR015942">
    <property type="entry name" value="Asp/Glu/hydantoin_racemase"/>
</dbReference>
<evidence type="ECO:0000313" key="2">
    <source>
        <dbReference type="EMBL" id="AJD46664.1"/>
    </source>
</evidence>
<sequence>MAESKRLKNILLLGTEFTMKSRIYDDQFMESGISLTRPDELEVASVHEIITKELINGRLNESSRSAVSDIVRKYVRAGVDGVILGCTELPMIVDISESEVPLLDSTIALADAAIDYAIS</sequence>
<dbReference type="HOGENOM" id="CLU_2056385_0_0_6"/>
<dbReference type="InterPro" id="IPR033134">
    <property type="entry name" value="Asp/Glu_racemase_AS_2"/>
</dbReference>
<dbReference type="InterPro" id="IPR001920">
    <property type="entry name" value="Asp/Glu_race"/>
</dbReference>
<dbReference type="Gene3D" id="3.40.50.1860">
    <property type="match status" value="1"/>
</dbReference>
<protein>
    <submittedName>
        <fullName evidence="2">Aspartate racemase</fullName>
    </submittedName>
</protein>
<name>A0A0B4XF57_9GAMM</name>
<dbReference type="PANTHER" id="PTHR21198:SF7">
    <property type="entry name" value="ASPARTATE-GLUTAMATE RACEMASE FAMILY"/>
    <property type="match status" value="1"/>
</dbReference>
<accession>A0A0B4XF57</accession>
<evidence type="ECO:0000313" key="3">
    <source>
        <dbReference type="Proteomes" id="UP000006764"/>
    </source>
</evidence>
<dbReference type="GO" id="GO:0047661">
    <property type="term" value="F:amino-acid racemase activity"/>
    <property type="evidence" value="ECO:0007669"/>
    <property type="project" value="InterPro"/>
</dbReference>
<keyword evidence="1" id="KW-0413">Isomerase</keyword>
<evidence type="ECO:0000256" key="1">
    <source>
        <dbReference type="ARBA" id="ARBA00023235"/>
    </source>
</evidence>